<sequence>MAMFDIGKRGTGNEREAAAEPEFEPRRAQEPGRDAPAAGGGVRRREAAVVGPSIHIDGTLKGEEDLMIEGHVTGNVQLQDHSLTIGPNGRVEADLFANVVNVEGVVEGDLYGSERVVIRSSARVKGNITAPRVSLDDGAWFKGAIEMDPAAVESVLGRKPRGAAAGGGDSAAAASKDSTPSSSTGAAKSDAAKAESGGKSGAGSSGQAESSKQAGSEQSAKASGAGTSS</sequence>
<gene>
    <name evidence="3" type="ORF">SAMN04488052_102171</name>
</gene>
<comment type="similarity">
    <text evidence="1">Belongs to the bactofilin family.</text>
</comment>
<reference evidence="3 4" key="1">
    <citation type="submission" date="2016-10" db="EMBL/GenBank/DDBJ databases">
        <authorList>
            <person name="de Groot N.N."/>
        </authorList>
    </citation>
    <scope>NUCLEOTIDE SEQUENCE [LARGE SCALE GENOMIC DNA]</scope>
    <source>
        <strain evidence="3 4">CGMCC 1.6291</strain>
    </source>
</reference>
<dbReference type="PANTHER" id="PTHR35024:SF4">
    <property type="entry name" value="POLYMER-FORMING CYTOSKELETAL PROTEIN"/>
    <property type="match status" value="1"/>
</dbReference>
<feature type="region of interest" description="Disordered" evidence="2">
    <location>
        <begin position="160"/>
        <end position="229"/>
    </location>
</feature>
<evidence type="ECO:0000256" key="2">
    <source>
        <dbReference type="SAM" id="MobiDB-lite"/>
    </source>
</evidence>
<feature type="compositionally biased region" description="Basic and acidic residues" evidence="2">
    <location>
        <begin position="1"/>
        <end position="33"/>
    </location>
</feature>
<keyword evidence="4" id="KW-1185">Reference proteome</keyword>
<dbReference type="EMBL" id="FOEG01000002">
    <property type="protein sequence ID" value="SEO68443.1"/>
    <property type="molecule type" value="Genomic_DNA"/>
</dbReference>
<evidence type="ECO:0000256" key="1">
    <source>
        <dbReference type="ARBA" id="ARBA00044755"/>
    </source>
</evidence>
<proteinExistence type="inferred from homology"/>
<dbReference type="STRING" id="406100.SAMN04488052_102171"/>
<feature type="compositionally biased region" description="Low complexity" evidence="2">
    <location>
        <begin position="170"/>
        <end position="197"/>
    </location>
</feature>
<evidence type="ECO:0000313" key="4">
    <source>
        <dbReference type="Proteomes" id="UP000199657"/>
    </source>
</evidence>
<protein>
    <submittedName>
        <fullName evidence="3">Polymer-forming protein</fullName>
    </submittedName>
</protein>
<dbReference type="OrthoDB" id="9811682at2"/>
<dbReference type="PANTHER" id="PTHR35024">
    <property type="entry name" value="HYPOTHETICAL CYTOSOLIC PROTEIN"/>
    <property type="match status" value="1"/>
</dbReference>
<feature type="compositionally biased region" description="Low complexity" evidence="2">
    <location>
        <begin position="205"/>
        <end position="216"/>
    </location>
</feature>
<feature type="compositionally biased region" description="Polar residues" evidence="2">
    <location>
        <begin position="217"/>
        <end position="229"/>
    </location>
</feature>
<dbReference type="AlphaFoldDB" id="A0A1H8RR55"/>
<dbReference type="InterPro" id="IPR007607">
    <property type="entry name" value="BacA/B"/>
</dbReference>
<organism evidence="3 4">
    <name type="scientific">Aquisalimonas asiatica</name>
    <dbReference type="NCBI Taxonomy" id="406100"/>
    <lineage>
        <taxon>Bacteria</taxon>
        <taxon>Pseudomonadati</taxon>
        <taxon>Pseudomonadota</taxon>
        <taxon>Gammaproteobacteria</taxon>
        <taxon>Chromatiales</taxon>
        <taxon>Ectothiorhodospiraceae</taxon>
        <taxon>Aquisalimonas</taxon>
    </lineage>
</organism>
<accession>A0A1H8RR55</accession>
<feature type="region of interest" description="Disordered" evidence="2">
    <location>
        <begin position="1"/>
        <end position="46"/>
    </location>
</feature>
<evidence type="ECO:0000313" key="3">
    <source>
        <dbReference type="EMBL" id="SEO68443.1"/>
    </source>
</evidence>
<name>A0A1H8RR55_9GAMM</name>
<dbReference type="Proteomes" id="UP000199657">
    <property type="component" value="Unassembled WGS sequence"/>
</dbReference>
<dbReference type="Pfam" id="PF04519">
    <property type="entry name" value="Bactofilin"/>
    <property type="match status" value="1"/>
</dbReference>
<dbReference type="RefSeq" id="WP_091640705.1">
    <property type="nucleotide sequence ID" value="NZ_FOEG01000002.1"/>
</dbReference>